<evidence type="ECO:0000256" key="2">
    <source>
        <dbReference type="ARBA" id="ARBA00022670"/>
    </source>
</evidence>
<proteinExistence type="inferred from homology"/>
<feature type="transmembrane region" description="Helical" evidence="7">
    <location>
        <begin position="379"/>
        <end position="401"/>
    </location>
</feature>
<keyword evidence="7" id="KW-1133">Transmembrane helix</keyword>
<name>A0A919B9V7_9ACTN</name>
<gene>
    <name evidence="10" type="ORF">GCM10010218_64760</name>
</gene>
<dbReference type="InterPro" id="IPR036852">
    <property type="entry name" value="Peptidase_S8/S53_dom_sf"/>
</dbReference>
<feature type="region of interest" description="Disordered" evidence="6">
    <location>
        <begin position="336"/>
        <end position="376"/>
    </location>
</feature>
<evidence type="ECO:0000256" key="8">
    <source>
        <dbReference type="SAM" id="SignalP"/>
    </source>
</evidence>
<dbReference type="RefSeq" id="WP_190133370.1">
    <property type="nucleotide sequence ID" value="NZ_BNBD01000028.1"/>
</dbReference>
<dbReference type="Proteomes" id="UP000638313">
    <property type="component" value="Unassembled WGS sequence"/>
</dbReference>
<feature type="domain" description="Peptidase S8/S53" evidence="9">
    <location>
        <begin position="59"/>
        <end position="309"/>
    </location>
</feature>
<evidence type="ECO:0000313" key="11">
    <source>
        <dbReference type="Proteomes" id="UP000638313"/>
    </source>
</evidence>
<evidence type="ECO:0000256" key="3">
    <source>
        <dbReference type="ARBA" id="ARBA00022801"/>
    </source>
</evidence>
<dbReference type="Pfam" id="PF00082">
    <property type="entry name" value="Peptidase_S8"/>
    <property type="match status" value="1"/>
</dbReference>
<comment type="similarity">
    <text evidence="1 5">Belongs to the peptidase S8 family.</text>
</comment>
<organism evidence="10 11">
    <name type="scientific">Streptomyces mashuensis</name>
    <dbReference type="NCBI Taxonomy" id="33904"/>
    <lineage>
        <taxon>Bacteria</taxon>
        <taxon>Bacillati</taxon>
        <taxon>Actinomycetota</taxon>
        <taxon>Actinomycetes</taxon>
        <taxon>Kitasatosporales</taxon>
        <taxon>Streptomycetaceae</taxon>
        <taxon>Streptomyces</taxon>
    </lineage>
</organism>
<evidence type="ECO:0000256" key="5">
    <source>
        <dbReference type="PROSITE-ProRule" id="PRU01240"/>
    </source>
</evidence>
<dbReference type="InterPro" id="IPR000209">
    <property type="entry name" value="Peptidase_S8/S53_dom"/>
</dbReference>
<evidence type="ECO:0000256" key="6">
    <source>
        <dbReference type="SAM" id="MobiDB-lite"/>
    </source>
</evidence>
<keyword evidence="11" id="KW-1185">Reference proteome</keyword>
<protein>
    <submittedName>
        <fullName evidence="10">Type VII secretion-associated serine protease</fullName>
    </submittedName>
</protein>
<dbReference type="InterPro" id="IPR050131">
    <property type="entry name" value="Peptidase_S8_subtilisin-like"/>
</dbReference>
<dbReference type="GO" id="GO:0006508">
    <property type="term" value="P:proteolysis"/>
    <property type="evidence" value="ECO:0007669"/>
    <property type="project" value="UniProtKB-KW"/>
</dbReference>
<dbReference type="PANTHER" id="PTHR43806">
    <property type="entry name" value="PEPTIDASE S8"/>
    <property type="match status" value="1"/>
</dbReference>
<keyword evidence="7" id="KW-0812">Transmembrane</keyword>
<dbReference type="SUPFAM" id="SSF52743">
    <property type="entry name" value="Subtilisin-like"/>
    <property type="match status" value="1"/>
</dbReference>
<dbReference type="AlphaFoldDB" id="A0A919B9V7"/>
<feature type="active site" description="Charge relay system" evidence="5">
    <location>
        <position position="102"/>
    </location>
</feature>
<feature type="active site" description="Charge relay system" evidence="5">
    <location>
        <position position="260"/>
    </location>
</feature>
<keyword evidence="2 5" id="KW-0645">Protease</keyword>
<evidence type="ECO:0000256" key="1">
    <source>
        <dbReference type="ARBA" id="ARBA00011073"/>
    </source>
</evidence>
<feature type="signal peptide" evidence="8">
    <location>
        <begin position="1"/>
        <end position="35"/>
    </location>
</feature>
<dbReference type="EMBL" id="BNBD01000028">
    <property type="protein sequence ID" value="GHF74742.1"/>
    <property type="molecule type" value="Genomic_DNA"/>
</dbReference>
<feature type="chain" id="PRO_5038055661" evidence="8">
    <location>
        <begin position="36"/>
        <end position="410"/>
    </location>
</feature>
<dbReference type="PROSITE" id="PS51892">
    <property type="entry name" value="SUBTILASE"/>
    <property type="match status" value="1"/>
</dbReference>
<dbReference type="PANTHER" id="PTHR43806:SF11">
    <property type="entry name" value="CEREVISIN-RELATED"/>
    <property type="match status" value="1"/>
</dbReference>
<evidence type="ECO:0000256" key="4">
    <source>
        <dbReference type="ARBA" id="ARBA00022825"/>
    </source>
</evidence>
<comment type="caution">
    <text evidence="10">The sequence shown here is derived from an EMBL/GenBank/DDBJ whole genome shotgun (WGS) entry which is preliminary data.</text>
</comment>
<dbReference type="PRINTS" id="PR00723">
    <property type="entry name" value="SUBTILISIN"/>
</dbReference>
<dbReference type="InterPro" id="IPR015500">
    <property type="entry name" value="Peptidase_S8_subtilisin-rel"/>
</dbReference>
<dbReference type="GO" id="GO:0004252">
    <property type="term" value="F:serine-type endopeptidase activity"/>
    <property type="evidence" value="ECO:0007669"/>
    <property type="project" value="UniProtKB-UniRule"/>
</dbReference>
<feature type="active site" description="Charge relay system" evidence="5">
    <location>
        <position position="68"/>
    </location>
</feature>
<evidence type="ECO:0000259" key="9">
    <source>
        <dbReference type="Pfam" id="PF00082"/>
    </source>
</evidence>
<reference evidence="10" key="2">
    <citation type="submission" date="2020-09" db="EMBL/GenBank/DDBJ databases">
        <authorList>
            <person name="Sun Q."/>
            <person name="Ohkuma M."/>
        </authorList>
    </citation>
    <scope>NUCLEOTIDE SEQUENCE</scope>
    <source>
        <strain evidence="10">JCM 4059</strain>
    </source>
</reference>
<keyword evidence="8" id="KW-0732">Signal</keyword>
<reference evidence="10" key="1">
    <citation type="journal article" date="2014" name="Int. J. Syst. Evol. Microbiol.">
        <title>Complete genome sequence of Corynebacterium casei LMG S-19264T (=DSM 44701T), isolated from a smear-ripened cheese.</title>
        <authorList>
            <consortium name="US DOE Joint Genome Institute (JGI-PGF)"/>
            <person name="Walter F."/>
            <person name="Albersmeier A."/>
            <person name="Kalinowski J."/>
            <person name="Ruckert C."/>
        </authorList>
    </citation>
    <scope>NUCLEOTIDE SEQUENCE</scope>
    <source>
        <strain evidence="10">JCM 4059</strain>
    </source>
</reference>
<keyword evidence="3 5" id="KW-0378">Hydrolase</keyword>
<evidence type="ECO:0000313" key="10">
    <source>
        <dbReference type="EMBL" id="GHF74742.1"/>
    </source>
</evidence>
<keyword evidence="7" id="KW-0472">Membrane</keyword>
<sequence>MPPLTRVMPRRVMSALSALAAVVLTQAAVALPAVADDMRSKQWYLDAMQAEAMWKVSRGEGITVAVIDSGVDASVPELAGQTVDGTDVSSTVKGPTVDLNGHGTNMATLIAGTGAKGGIQGLAPGAKVMPVRVEHEVGLVDAPMGRAIRYAVDHGARVINVSMGQGGSVAPPPKTAEAVKYALSKGSLIFAAAGNDGERYNVESYPASLPGVVSIAATDENGTVTKFSNSASHVALASPGDEIPGRCEKGAGFCAGSGTSQATAIASASAALIWAKHPDWTNNQVLRVMMDTAGKPTDGTVPSAHLGYGIVRPRVVLLDGEGDPGPADVNPLLAARASAEPESSKKPSPNPSPSGDDKAQKKTTVAQHPDAGSDGGRSVLGPAIGIGAVLVTVTVVAIVVARNRGRTAQR</sequence>
<evidence type="ECO:0000256" key="7">
    <source>
        <dbReference type="SAM" id="Phobius"/>
    </source>
</evidence>
<accession>A0A919B9V7</accession>
<dbReference type="Gene3D" id="3.40.50.200">
    <property type="entry name" value="Peptidase S8/S53 domain"/>
    <property type="match status" value="1"/>
</dbReference>
<keyword evidence="4 5" id="KW-0720">Serine protease</keyword>